<keyword evidence="3" id="KW-1003">Cell membrane</keyword>
<evidence type="ECO:0000256" key="4">
    <source>
        <dbReference type="SAM" id="Phobius"/>
    </source>
</evidence>
<name>A0AAW0KNK5_QUESU</name>
<dbReference type="EMBL" id="PKMF04000247">
    <property type="protein sequence ID" value="KAK7841128.1"/>
    <property type="molecule type" value="Genomic_DNA"/>
</dbReference>
<gene>
    <name evidence="5" type="ORF">CFP56_015757</name>
</gene>
<keyword evidence="4" id="KW-1133">Transmembrane helix</keyword>
<sequence>MKIWEVKTNGELDPSLSPLETGLHHKANYHSTDTYKKYLECRKSQHSANQYGWQNTHKNGSNCSHSVLLLSFQEIVAAENFLYCFGMILEFLAFVWLRVKHPFASRPYKIPVGTIGAILMCISPTILICVVLALSTLKGNI</sequence>
<dbReference type="GO" id="GO:0005886">
    <property type="term" value="C:plasma membrane"/>
    <property type="evidence" value="ECO:0007669"/>
    <property type="project" value="UniProtKB-SubCell"/>
</dbReference>
<keyword evidence="2" id="KW-0813">Transport</keyword>
<keyword evidence="4" id="KW-0812">Transmembrane</keyword>
<keyword evidence="6" id="KW-1185">Reference proteome</keyword>
<dbReference type="PANTHER" id="PTHR45826">
    <property type="entry name" value="POLYAMINE TRANSPORTER PUT1"/>
    <property type="match status" value="1"/>
</dbReference>
<feature type="transmembrane region" description="Helical" evidence="4">
    <location>
        <begin position="80"/>
        <end position="99"/>
    </location>
</feature>
<keyword evidence="4" id="KW-0472">Membrane</keyword>
<dbReference type="InterPro" id="IPR044566">
    <property type="entry name" value="RMV1-like"/>
</dbReference>
<evidence type="ECO:0000256" key="2">
    <source>
        <dbReference type="ARBA" id="ARBA00022448"/>
    </source>
</evidence>
<organism evidence="5 6">
    <name type="scientific">Quercus suber</name>
    <name type="common">Cork oak</name>
    <dbReference type="NCBI Taxonomy" id="58331"/>
    <lineage>
        <taxon>Eukaryota</taxon>
        <taxon>Viridiplantae</taxon>
        <taxon>Streptophyta</taxon>
        <taxon>Embryophyta</taxon>
        <taxon>Tracheophyta</taxon>
        <taxon>Spermatophyta</taxon>
        <taxon>Magnoliopsida</taxon>
        <taxon>eudicotyledons</taxon>
        <taxon>Gunneridae</taxon>
        <taxon>Pentapetalae</taxon>
        <taxon>rosids</taxon>
        <taxon>fabids</taxon>
        <taxon>Fagales</taxon>
        <taxon>Fagaceae</taxon>
        <taxon>Quercus</taxon>
    </lineage>
</organism>
<evidence type="ECO:0000313" key="5">
    <source>
        <dbReference type="EMBL" id="KAK7841128.1"/>
    </source>
</evidence>
<comment type="caution">
    <text evidence="5">The sequence shown here is derived from an EMBL/GenBank/DDBJ whole genome shotgun (WGS) entry which is preliminary data.</text>
</comment>
<evidence type="ECO:0000256" key="3">
    <source>
        <dbReference type="ARBA" id="ARBA00022475"/>
    </source>
</evidence>
<evidence type="ECO:0000256" key="1">
    <source>
        <dbReference type="ARBA" id="ARBA00004651"/>
    </source>
</evidence>
<accession>A0AAW0KNK5</accession>
<reference evidence="5 6" key="1">
    <citation type="journal article" date="2018" name="Sci. Data">
        <title>The draft genome sequence of cork oak.</title>
        <authorList>
            <person name="Ramos A.M."/>
            <person name="Usie A."/>
            <person name="Barbosa P."/>
            <person name="Barros P.M."/>
            <person name="Capote T."/>
            <person name="Chaves I."/>
            <person name="Simoes F."/>
            <person name="Abreu I."/>
            <person name="Carrasquinho I."/>
            <person name="Faro C."/>
            <person name="Guimaraes J.B."/>
            <person name="Mendonca D."/>
            <person name="Nobrega F."/>
            <person name="Rodrigues L."/>
            <person name="Saibo N.J.M."/>
            <person name="Varela M.C."/>
            <person name="Egas C."/>
            <person name="Matos J."/>
            <person name="Miguel C.M."/>
            <person name="Oliveira M.M."/>
            <person name="Ricardo C.P."/>
            <person name="Goncalves S."/>
        </authorList>
    </citation>
    <scope>NUCLEOTIDE SEQUENCE [LARGE SCALE GENOMIC DNA]</scope>
    <source>
        <strain evidence="6">cv. HL8</strain>
    </source>
</reference>
<protein>
    <submittedName>
        <fullName evidence="5">Polyamine transporter</fullName>
    </submittedName>
</protein>
<dbReference type="GO" id="GO:0022857">
    <property type="term" value="F:transmembrane transporter activity"/>
    <property type="evidence" value="ECO:0007669"/>
    <property type="project" value="InterPro"/>
</dbReference>
<evidence type="ECO:0000313" key="6">
    <source>
        <dbReference type="Proteomes" id="UP000237347"/>
    </source>
</evidence>
<dbReference type="AlphaFoldDB" id="A0AAW0KNK5"/>
<comment type="subcellular location">
    <subcellularLocation>
        <location evidence="1">Cell membrane</location>
        <topology evidence="1">Multi-pass membrane protein</topology>
    </subcellularLocation>
</comment>
<proteinExistence type="predicted"/>
<dbReference type="Proteomes" id="UP000237347">
    <property type="component" value="Unassembled WGS sequence"/>
</dbReference>
<dbReference type="PANTHER" id="PTHR45826:SF2">
    <property type="entry name" value="AMINO ACID TRANSPORTER"/>
    <property type="match status" value="1"/>
</dbReference>
<feature type="transmembrane region" description="Helical" evidence="4">
    <location>
        <begin position="111"/>
        <end position="134"/>
    </location>
</feature>